<comment type="caution">
    <text evidence="2">The sequence shown here is derived from an EMBL/GenBank/DDBJ whole genome shotgun (WGS) entry which is preliminary data.</text>
</comment>
<dbReference type="AlphaFoldDB" id="A0A2H0WAI3"/>
<reference evidence="3" key="1">
    <citation type="submission" date="2017-09" db="EMBL/GenBank/DDBJ databases">
        <title>Depth-based differentiation of microbial function through sediment-hosted aquifers and enrichment of novel symbionts in the deep terrestrial subsurface.</title>
        <authorList>
            <person name="Probst A.J."/>
            <person name="Ladd B."/>
            <person name="Jarett J.K."/>
            <person name="Geller-Mcgrath D.E."/>
            <person name="Sieber C.M.K."/>
            <person name="Emerson J.B."/>
            <person name="Anantharaman K."/>
            <person name="Thomas B.C."/>
            <person name="Malmstrom R."/>
            <person name="Stieglmeier M."/>
            <person name="Klingl A."/>
            <person name="Woyke T."/>
            <person name="Ryan C.M."/>
            <person name="Banfield J.F."/>
        </authorList>
    </citation>
    <scope>NUCLEOTIDE SEQUENCE [LARGE SCALE GENOMIC DNA]</scope>
</reference>
<feature type="transmembrane region" description="Helical" evidence="1">
    <location>
        <begin position="46"/>
        <end position="69"/>
    </location>
</feature>
<keyword evidence="1" id="KW-0472">Membrane</keyword>
<dbReference type="Proteomes" id="UP000230093">
    <property type="component" value="Unassembled WGS sequence"/>
</dbReference>
<gene>
    <name evidence="2" type="ORF">COT75_04175</name>
</gene>
<protein>
    <submittedName>
        <fullName evidence="2">Uncharacterized protein</fullName>
    </submittedName>
</protein>
<organism evidence="2 3">
    <name type="scientific">Candidatus Beckwithbacteria bacterium CG10_big_fil_rev_8_21_14_0_10_34_10</name>
    <dbReference type="NCBI Taxonomy" id="1974495"/>
    <lineage>
        <taxon>Bacteria</taxon>
        <taxon>Candidatus Beckwithiibacteriota</taxon>
    </lineage>
</organism>
<feature type="transmembrane region" description="Helical" evidence="1">
    <location>
        <begin position="20"/>
        <end position="39"/>
    </location>
</feature>
<name>A0A2H0WAI3_9BACT</name>
<proteinExistence type="predicted"/>
<sequence length="70" mass="8383">MALWNFFFVLKDFFKDKDKIIGYFLVFHKGFYFCLKVYIYRGSFIISILIGLVFFLIYFAIGLTSGYFLC</sequence>
<accession>A0A2H0WAI3</accession>
<dbReference type="EMBL" id="PEZT01000024">
    <property type="protein sequence ID" value="PIS08919.1"/>
    <property type="molecule type" value="Genomic_DNA"/>
</dbReference>
<evidence type="ECO:0000313" key="3">
    <source>
        <dbReference type="Proteomes" id="UP000230093"/>
    </source>
</evidence>
<evidence type="ECO:0000256" key="1">
    <source>
        <dbReference type="SAM" id="Phobius"/>
    </source>
</evidence>
<keyword evidence="1" id="KW-0812">Transmembrane</keyword>
<keyword evidence="1" id="KW-1133">Transmembrane helix</keyword>
<evidence type="ECO:0000313" key="2">
    <source>
        <dbReference type="EMBL" id="PIS08919.1"/>
    </source>
</evidence>